<evidence type="ECO:0000313" key="1">
    <source>
        <dbReference type="EMBL" id="ADP72052.1"/>
    </source>
</evidence>
<organism evidence="1 2">
    <name type="scientific">Rhodomicrobium vannielii (strain ATCC 17100 / DSM 162 / LMG 4299 / NCIMB 10020 / ATH 3.1.1)</name>
    <dbReference type="NCBI Taxonomy" id="648757"/>
    <lineage>
        <taxon>Bacteria</taxon>
        <taxon>Pseudomonadati</taxon>
        <taxon>Pseudomonadota</taxon>
        <taxon>Alphaproteobacteria</taxon>
        <taxon>Hyphomicrobiales</taxon>
        <taxon>Hyphomicrobiaceae</taxon>
        <taxon>Rhodomicrobium</taxon>
    </lineage>
</organism>
<protein>
    <submittedName>
        <fullName evidence="1">Uncharacterized protein</fullName>
    </submittedName>
</protein>
<dbReference type="OrthoDB" id="8373906at2"/>
<dbReference type="EMBL" id="CP002292">
    <property type="protein sequence ID" value="ADP72052.1"/>
    <property type="molecule type" value="Genomic_DNA"/>
</dbReference>
<dbReference type="AlphaFoldDB" id="E3I8S3"/>
<dbReference type="eggNOG" id="ENOG5033BWC">
    <property type="taxonomic scope" value="Bacteria"/>
</dbReference>
<evidence type="ECO:0000313" key="2">
    <source>
        <dbReference type="Proteomes" id="UP000001399"/>
    </source>
</evidence>
<accession>E3I8S3</accession>
<dbReference type="HOGENOM" id="CLU_1539069_0_0_5"/>
<dbReference type="Proteomes" id="UP000001399">
    <property type="component" value="Chromosome"/>
</dbReference>
<dbReference type="KEGG" id="rva:Rvan_2844"/>
<reference evidence="2" key="1">
    <citation type="journal article" date="2011" name="J. Bacteriol.">
        <title>Genome sequences of eight morphologically diverse alphaproteobacteria.</title>
        <authorList>
            <consortium name="US DOE Joint Genome Institute"/>
            <person name="Brown P.J."/>
            <person name="Kysela D.T."/>
            <person name="Buechlein A."/>
            <person name="Hemmerich C."/>
            <person name="Brun Y.V."/>
        </authorList>
    </citation>
    <scope>NUCLEOTIDE SEQUENCE [LARGE SCALE GENOMIC DNA]</scope>
    <source>
        <strain evidence="2">ATCC 17100 / ATH 3.1.1 / DSM 162 / LMG 4299</strain>
    </source>
</reference>
<name>E3I8S3_RHOVT</name>
<proteinExistence type="predicted"/>
<keyword evidence="2" id="KW-1185">Reference proteome</keyword>
<dbReference type="RefSeq" id="WP_013420421.1">
    <property type="nucleotide sequence ID" value="NC_014664.1"/>
</dbReference>
<gene>
    <name evidence="1" type="ordered locus">Rvan_2844</name>
</gene>
<sequence length="162" mass="18867">MTELNSWITGDVFTSGPGISTLRAWEPWEETRSALFEIQNSDIDDEHPEWRTNWIAGVAMLRTTGHVLHKVDAALSARHKRVIDAAWLSWNADKDGNWIFFDFIERERNNILKTFSFGAQLPATEDGRVLAYGNTGFDATQLFREAVYWWRYQLRMIESQLR</sequence>